<comment type="caution">
    <text evidence="8">The sequence shown here is derived from an EMBL/GenBank/DDBJ whole genome shotgun (WGS) entry which is preliminary data.</text>
</comment>
<dbReference type="CDD" id="cd01610">
    <property type="entry name" value="PAP2_like"/>
    <property type="match status" value="1"/>
</dbReference>
<keyword evidence="4 8" id="KW-0378">Hydrolase</keyword>
<dbReference type="PROSITE" id="PS50146">
    <property type="entry name" value="DAGK"/>
    <property type="match status" value="1"/>
</dbReference>
<dbReference type="Gene3D" id="2.60.200.40">
    <property type="match status" value="1"/>
</dbReference>
<dbReference type="InterPro" id="IPR036938">
    <property type="entry name" value="PAP2/HPO_sf"/>
</dbReference>
<protein>
    <submittedName>
        <fullName evidence="8">Undecaprenyl-diphosphatase</fullName>
        <ecNumber evidence="8">3.6.1.27</ecNumber>
    </submittedName>
</protein>
<dbReference type="PANTHER" id="PTHR14969:SF62">
    <property type="entry name" value="DECAPRENYLPHOSPHORYL-5-PHOSPHORIBOSE PHOSPHATASE RV3807C-RELATED"/>
    <property type="match status" value="1"/>
</dbReference>
<evidence type="ECO:0000256" key="1">
    <source>
        <dbReference type="ARBA" id="ARBA00004651"/>
    </source>
</evidence>
<dbReference type="Proteomes" id="UP000517916">
    <property type="component" value="Unassembled WGS sequence"/>
</dbReference>
<keyword evidence="3" id="KW-0812">Transmembrane</keyword>
<dbReference type="Gene3D" id="1.20.144.10">
    <property type="entry name" value="Phosphatidic acid phosphatase type 2/haloperoxidase"/>
    <property type="match status" value="1"/>
</dbReference>
<keyword evidence="9" id="KW-1185">Reference proteome</keyword>
<dbReference type="InterPro" id="IPR017438">
    <property type="entry name" value="ATP-NAD_kinase_N"/>
</dbReference>
<dbReference type="SMART" id="SM00046">
    <property type="entry name" value="DAGKc"/>
    <property type="match status" value="1"/>
</dbReference>
<dbReference type="RefSeq" id="WP_042222118.1">
    <property type="nucleotide sequence ID" value="NZ_BAAABQ010000073.1"/>
</dbReference>
<dbReference type="Pfam" id="PF01569">
    <property type="entry name" value="PAP2"/>
    <property type="match status" value="1"/>
</dbReference>
<evidence type="ECO:0000256" key="3">
    <source>
        <dbReference type="ARBA" id="ARBA00022692"/>
    </source>
</evidence>
<dbReference type="Gene3D" id="3.40.50.10330">
    <property type="entry name" value="Probable inorganic polyphosphate/atp-NAD kinase, domain 1"/>
    <property type="match status" value="1"/>
</dbReference>
<gene>
    <name evidence="8" type="ORF">BC739_005580</name>
</gene>
<evidence type="ECO:0000256" key="4">
    <source>
        <dbReference type="ARBA" id="ARBA00022801"/>
    </source>
</evidence>
<name>A0ABR6BN74_9PSEU</name>
<organism evidence="8 9">
    <name type="scientific">Kutzneria viridogrisea</name>
    <dbReference type="NCBI Taxonomy" id="47990"/>
    <lineage>
        <taxon>Bacteria</taxon>
        <taxon>Bacillati</taxon>
        <taxon>Actinomycetota</taxon>
        <taxon>Actinomycetes</taxon>
        <taxon>Pseudonocardiales</taxon>
        <taxon>Pseudonocardiaceae</taxon>
        <taxon>Kutzneria</taxon>
    </lineage>
</organism>
<dbReference type="InterPro" id="IPR000326">
    <property type="entry name" value="PAP2/HPO"/>
</dbReference>
<evidence type="ECO:0000313" key="8">
    <source>
        <dbReference type="EMBL" id="MBA8928363.1"/>
    </source>
</evidence>
<evidence type="ECO:0000313" key="9">
    <source>
        <dbReference type="Proteomes" id="UP000517916"/>
    </source>
</evidence>
<accession>A0ABR6BN74</accession>
<keyword evidence="2" id="KW-1003">Cell membrane</keyword>
<proteinExistence type="predicted"/>
<evidence type="ECO:0000256" key="5">
    <source>
        <dbReference type="ARBA" id="ARBA00022989"/>
    </source>
</evidence>
<dbReference type="GO" id="GO:0050380">
    <property type="term" value="F:undecaprenyl-diphosphatase activity"/>
    <property type="evidence" value="ECO:0007669"/>
    <property type="project" value="UniProtKB-EC"/>
</dbReference>
<reference evidence="8 9" key="1">
    <citation type="submission" date="2020-08" db="EMBL/GenBank/DDBJ databases">
        <title>Genomic Encyclopedia of Archaeal and Bacterial Type Strains, Phase II (KMG-II): from individual species to whole genera.</title>
        <authorList>
            <person name="Goeker M."/>
        </authorList>
    </citation>
    <scope>NUCLEOTIDE SEQUENCE [LARGE SCALE GENOMIC DNA]</scope>
    <source>
        <strain evidence="8 9">DSM 43850</strain>
    </source>
</reference>
<evidence type="ECO:0000256" key="2">
    <source>
        <dbReference type="ARBA" id="ARBA00022475"/>
    </source>
</evidence>
<dbReference type="Pfam" id="PF00781">
    <property type="entry name" value="DAGK_cat"/>
    <property type="match status" value="1"/>
</dbReference>
<dbReference type="InterPro" id="IPR016064">
    <property type="entry name" value="NAD/diacylglycerol_kinase_sf"/>
</dbReference>
<dbReference type="EC" id="3.6.1.27" evidence="8"/>
<dbReference type="PANTHER" id="PTHR14969">
    <property type="entry name" value="SPHINGOSINE-1-PHOSPHATE PHOSPHOHYDROLASE"/>
    <property type="match status" value="1"/>
</dbReference>
<dbReference type="SUPFAM" id="SSF48317">
    <property type="entry name" value="Acid phosphatase/Vanadium-dependent haloperoxidase"/>
    <property type="match status" value="1"/>
</dbReference>
<dbReference type="SUPFAM" id="SSF111331">
    <property type="entry name" value="NAD kinase/diacylglycerol kinase-like"/>
    <property type="match status" value="1"/>
</dbReference>
<evidence type="ECO:0000259" key="7">
    <source>
        <dbReference type="PROSITE" id="PS50146"/>
    </source>
</evidence>
<dbReference type="InterPro" id="IPR001206">
    <property type="entry name" value="Diacylglycerol_kinase_cat_dom"/>
</dbReference>
<sequence>MQRSAALPRSRADTVLKVISAAANHSLLWGAVAAVLAARKGPTRRAALRGIAAIAGASFTANAVGKTLLPRRRPAAELVAEHRRLVKRPTSSSFPSGHAASAAAFTTAVALESPKAAAVVAPLAAAVAYSRVHTGVHWGSDVACGALVGVAAGLLTRRWWPVVDEQAPPTRRRVEVPAFEQGEGLLFVVNPNSGPGEGDFSEQVRENWPSATVVLLDQDTDLDALVGEHGPKALGVAGGDGTVAAMAALATEHDLPLVVLPAGTLNHFARDLGVDAVQTARAAVRAGDGAAVDLGAVTVGGSEPRLFLNTASLGGYPDLVRLRDKHADRWGKWPAGAYALIRVLHEARPLDVTINGERLRVWMLFVGNNVYLPRGFAPLTRARLDTGLLDVRYLRADLPLSRTRFILAAVLGALHRSHVYRQADLPRLRVTVHSAPVAIATDGEVGEQATRFEFTARRAALVTYLPQLS</sequence>
<dbReference type="EMBL" id="JACJID010000004">
    <property type="protein sequence ID" value="MBA8928363.1"/>
    <property type="molecule type" value="Genomic_DNA"/>
</dbReference>
<dbReference type="SMART" id="SM00014">
    <property type="entry name" value="acidPPc"/>
    <property type="match status" value="1"/>
</dbReference>
<keyword evidence="5" id="KW-1133">Transmembrane helix</keyword>
<feature type="domain" description="DAGKc" evidence="7">
    <location>
        <begin position="180"/>
        <end position="301"/>
    </location>
</feature>
<comment type="subcellular location">
    <subcellularLocation>
        <location evidence="1">Cell membrane</location>
        <topology evidence="1">Multi-pass membrane protein</topology>
    </subcellularLocation>
</comment>
<keyword evidence="6" id="KW-0472">Membrane</keyword>
<evidence type="ECO:0000256" key="6">
    <source>
        <dbReference type="ARBA" id="ARBA00023136"/>
    </source>
</evidence>